<evidence type="ECO:0000256" key="2">
    <source>
        <dbReference type="ARBA" id="ARBA00023125"/>
    </source>
</evidence>
<dbReference type="SUPFAM" id="SSF46689">
    <property type="entry name" value="Homeodomain-like"/>
    <property type="match status" value="2"/>
</dbReference>
<evidence type="ECO:0000256" key="1">
    <source>
        <dbReference type="ARBA" id="ARBA00023015"/>
    </source>
</evidence>
<dbReference type="PROSITE" id="PS00041">
    <property type="entry name" value="HTH_ARAC_FAMILY_1"/>
    <property type="match status" value="1"/>
</dbReference>
<protein>
    <submittedName>
        <fullName evidence="6">AraC family transcriptional regulator</fullName>
    </submittedName>
</protein>
<dbReference type="Proteomes" id="UP000078309">
    <property type="component" value="Unassembled WGS sequence"/>
</dbReference>
<keyword evidence="1" id="KW-0805">Transcription regulation</keyword>
<dbReference type="EMBL" id="JAHGUI010000015">
    <property type="protein sequence ID" value="MBT2917810.1"/>
    <property type="molecule type" value="Genomic_DNA"/>
</dbReference>
<dbReference type="Proteomes" id="UP000256923">
    <property type="component" value="Chromosome 2"/>
</dbReference>
<dbReference type="PANTHER" id="PTHR43436">
    <property type="entry name" value="ARAC-FAMILY TRANSCRIPTIONAL REGULATOR"/>
    <property type="match status" value="1"/>
</dbReference>
<keyword evidence="2" id="KW-0238">DNA-binding</keyword>
<organism evidence="6 7">
    <name type="scientific">Vibrio anguillarum</name>
    <name type="common">Listonella anguillarum</name>
    <dbReference type="NCBI Taxonomy" id="55601"/>
    <lineage>
        <taxon>Bacteria</taxon>
        <taxon>Pseudomonadati</taxon>
        <taxon>Pseudomonadota</taxon>
        <taxon>Gammaproteobacteria</taxon>
        <taxon>Vibrionales</taxon>
        <taxon>Vibrionaceae</taxon>
        <taxon>Vibrio</taxon>
    </lineage>
</organism>
<reference evidence="6" key="3">
    <citation type="submission" date="2021-05" db="EMBL/GenBank/DDBJ databases">
        <authorList>
            <person name="Kalatzis P.G."/>
            <person name="Castillo D."/>
            <person name="D'Alvise P."/>
            <person name="Middelboe M."/>
            <person name="Gram L."/>
        </authorList>
    </citation>
    <scope>NUCLEOTIDE SEQUENCE</scope>
    <source>
        <strain evidence="6">90-11-286</strain>
    </source>
</reference>
<dbReference type="Pfam" id="PF06719">
    <property type="entry name" value="AraC_N"/>
    <property type="match status" value="1"/>
</dbReference>
<keyword evidence="3" id="KW-0804">Transcription</keyword>
<dbReference type="EMBL" id="CP034673">
    <property type="protein sequence ID" value="AZS27187.1"/>
    <property type="molecule type" value="Genomic_DNA"/>
</dbReference>
<dbReference type="Pfam" id="PF12833">
    <property type="entry name" value="HTH_18"/>
    <property type="match status" value="1"/>
</dbReference>
<dbReference type="AlphaFoldDB" id="A0A191W883"/>
<dbReference type="InterPro" id="IPR009057">
    <property type="entry name" value="Homeodomain-like_sf"/>
</dbReference>
<dbReference type="RefSeq" id="WP_017047225.1">
    <property type="nucleotide sequence ID" value="NZ_AJYT02000245.1"/>
</dbReference>
<reference evidence="6 7" key="1">
    <citation type="journal article" date="2017" name="J. Fish Dis.">
        <title>Comparative assessment of Vibrio virulence in marine fish larvae.</title>
        <authorList>
            <person name="Ronneseth A."/>
            <person name="Castillo D."/>
            <person name="D'Alvise P."/>
            <person name="Tonnesen O."/>
            <person name="Haugland G."/>
            <person name="Grotkjaer T."/>
            <person name="Engell-Sorensen K."/>
            <person name="Norremark L."/>
            <person name="Bergh O."/>
            <person name="Wergeland H.I."/>
            <person name="Gram L."/>
        </authorList>
    </citation>
    <scope>NUCLEOTIDE SEQUENCE [LARGE SCALE GENOMIC DNA]</scope>
    <source>
        <strain evidence="6 7">90-11-286</strain>
    </source>
</reference>
<dbReference type="GO" id="GO:0003700">
    <property type="term" value="F:DNA-binding transcription factor activity"/>
    <property type="evidence" value="ECO:0007669"/>
    <property type="project" value="InterPro"/>
</dbReference>
<evidence type="ECO:0000259" key="4">
    <source>
        <dbReference type="PROSITE" id="PS01124"/>
    </source>
</evidence>
<dbReference type="SMART" id="SM00342">
    <property type="entry name" value="HTH_ARAC"/>
    <property type="match status" value="1"/>
</dbReference>
<evidence type="ECO:0000313" key="5">
    <source>
        <dbReference type="EMBL" id="AZS27187.1"/>
    </source>
</evidence>
<evidence type="ECO:0000256" key="3">
    <source>
        <dbReference type="ARBA" id="ARBA00023163"/>
    </source>
</evidence>
<dbReference type="InterPro" id="IPR018062">
    <property type="entry name" value="HTH_AraC-typ_CS"/>
</dbReference>
<dbReference type="InterPro" id="IPR018060">
    <property type="entry name" value="HTH_AraC"/>
</dbReference>
<proteinExistence type="predicted"/>
<sequence>MSKLAQLMQQYIEKQSLDHLEGIHQTAVPGVLFYRSSRGNGRQPLVYQSGIILLGQGHKRIHIGSQPVNYGPNDYLVVGVPLPLECEAFASESEPLLGLTINIDHSLLLKQVDRLEASGFLSDCIDKSKCGLKSVEMGAKMQASAIRLMSALVDDLEAKVLGESLVEEIVFRALTSEHGYVLFDLAHQEGHYARIAKALSKVHQEYDQSITVQLLAEEANMSVSAFHHAFRLVTLESPLQYLKKVRLNRAKELIRVEGKRVNDAARLVGYASASQFSREYKRHFNETPRGVQR</sequence>
<dbReference type="STRING" id="55601.AA407_14090"/>
<accession>A0A191W883</accession>
<dbReference type="GeneID" id="83858068"/>
<dbReference type="Gene3D" id="1.10.10.60">
    <property type="entry name" value="Homeodomain-like"/>
    <property type="match status" value="2"/>
</dbReference>
<evidence type="ECO:0000313" key="8">
    <source>
        <dbReference type="Proteomes" id="UP000256923"/>
    </source>
</evidence>
<feature type="domain" description="HTH araC/xylS-type" evidence="4">
    <location>
        <begin position="196"/>
        <end position="293"/>
    </location>
</feature>
<dbReference type="InterPro" id="IPR009594">
    <property type="entry name" value="Tscrpt_reg_HTH_AraC_N"/>
</dbReference>
<evidence type="ECO:0000313" key="7">
    <source>
        <dbReference type="Proteomes" id="UP000078309"/>
    </source>
</evidence>
<gene>
    <name evidence="5" type="ORF">DYL72_20110</name>
    <name evidence="6" type="ORF">PL14_03830</name>
</gene>
<dbReference type="PROSITE" id="PS01124">
    <property type="entry name" value="HTH_ARAC_FAMILY_2"/>
    <property type="match status" value="1"/>
</dbReference>
<dbReference type="PANTHER" id="PTHR43436:SF1">
    <property type="entry name" value="TRANSCRIPTIONAL REGULATORY PROTEIN"/>
    <property type="match status" value="1"/>
</dbReference>
<dbReference type="GO" id="GO:0043565">
    <property type="term" value="F:sequence-specific DNA binding"/>
    <property type="evidence" value="ECO:0007669"/>
    <property type="project" value="InterPro"/>
</dbReference>
<reference evidence="5 8" key="2">
    <citation type="submission" date="2018-12" db="EMBL/GenBank/DDBJ databases">
        <title>Characterization and Draft Genome of Vibrio anguillarum J360 Marine Pathogen Isolated from an Outbreak in Lumpfish (Cyclopterus lumpus).</title>
        <authorList>
            <person name="Vasquez J.I."/>
            <person name="Cao T."/>
            <person name="Chakraborty S."/>
            <person name="Gnanagobal H."/>
            <person name="Wescot J."/>
            <person name="Boyce D."/>
            <person name="Santander J."/>
        </authorList>
    </citation>
    <scope>NUCLEOTIDE SEQUENCE [LARGE SCALE GENOMIC DNA]</scope>
    <source>
        <strain evidence="5 8">J360</strain>
    </source>
</reference>
<name>A0A191W883_VIBAN</name>
<dbReference type="OrthoDB" id="34150at2"/>
<evidence type="ECO:0000313" key="6">
    <source>
        <dbReference type="EMBL" id="MBT2917810.1"/>
    </source>
</evidence>